<evidence type="ECO:0000259" key="18">
    <source>
        <dbReference type="PROSITE" id="PS50011"/>
    </source>
</evidence>
<evidence type="ECO:0000256" key="5">
    <source>
        <dbReference type="ARBA" id="ARBA00022729"/>
    </source>
</evidence>
<dbReference type="SUPFAM" id="SSF51110">
    <property type="entry name" value="alpha-D-mannose-specific plant lectins"/>
    <property type="match status" value="1"/>
</dbReference>
<evidence type="ECO:0000256" key="16">
    <source>
        <dbReference type="SAM" id="Phobius"/>
    </source>
</evidence>
<evidence type="ECO:0000256" key="7">
    <source>
        <dbReference type="ARBA" id="ARBA00022777"/>
    </source>
</evidence>
<keyword evidence="5 17" id="KW-0732">Signal</keyword>
<keyword evidence="7 13" id="KW-0418">Kinase</keyword>
<dbReference type="InterPro" id="IPR008271">
    <property type="entry name" value="Ser/Thr_kinase_AS"/>
</dbReference>
<dbReference type="GO" id="GO:0004674">
    <property type="term" value="F:protein serine/threonine kinase activity"/>
    <property type="evidence" value="ECO:0007669"/>
    <property type="project" value="UniProtKB-KW"/>
</dbReference>
<dbReference type="PANTHER" id="PTHR27002:SF1095">
    <property type="entry name" value="G-TYPE LECTIN S-RECEPTOR-LIKE SERINE_THREONINE-PROTEIN KINASE RKS1"/>
    <property type="match status" value="1"/>
</dbReference>
<comment type="similarity">
    <text evidence="13">Belongs to the protein kinase superfamily. Ser/Thr protein kinase family.</text>
</comment>
<feature type="signal peptide" evidence="17">
    <location>
        <begin position="1"/>
        <end position="28"/>
    </location>
</feature>
<dbReference type="Gene3D" id="3.30.200.20">
    <property type="entry name" value="Phosphorylase Kinase, domain 1"/>
    <property type="match status" value="1"/>
</dbReference>
<evidence type="ECO:0000256" key="14">
    <source>
        <dbReference type="PROSITE-ProRule" id="PRU10141"/>
    </source>
</evidence>
<dbReference type="AlphaFoldDB" id="A0A9W7IBW6"/>
<dbReference type="EMBL" id="BSYR01000024">
    <property type="protein sequence ID" value="GMI91495.1"/>
    <property type="molecule type" value="Genomic_DNA"/>
</dbReference>
<dbReference type="Pfam" id="PF00954">
    <property type="entry name" value="S_locus_glycop"/>
    <property type="match status" value="1"/>
</dbReference>
<dbReference type="CDD" id="cd01098">
    <property type="entry name" value="PAN_AP_plant"/>
    <property type="match status" value="1"/>
</dbReference>
<comment type="caution">
    <text evidence="21">The sequence shown here is derived from an EMBL/GenBank/DDBJ whole genome shotgun (WGS) entry which is preliminary data.</text>
</comment>
<keyword evidence="10" id="KW-0325">Glycoprotein</keyword>
<dbReference type="CDD" id="cd14066">
    <property type="entry name" value="STKc_IRAK"/>
    <property type="match status" value="1"/>
</dbReference>
<dbReference type="Gene3D" id="1.10.510.10">
    <property type="entry name" value="Transferase(Phosphotransferase) domain 1"/>
    <property type="match status" value="1"/>
</dbReference>
<evidence type="ECO:0000313" key="22">
    <source>
        <dbReference type="Proteomes" id="UP001165190"/>
    </source>
</evidence>
<keyword evidence="4 13" id="KW-0808">Transferase</keyword>
<feature type="domain" description="Apple" evidence="20">
    <location>
        <begin position="345"/>
        <end position="427"/>
    </location>
</feature>
<dbReference type="Pfam" id="PF01453">
    <property type="entry name" value="B_lectin"/>
    <property type="match status" value="1"/>
</dbReference>
<protein>
    <recommendedName>
        <fullName evidence="13">Receptor-like serine/threonine-protein kinase</fullName>
        <ecNumber evidence="13">2.7.11.1</ecNumber>
    </recommendedName>
</protein>
<dbReference type="InterPro" id="IPR024171">
    <property type="entry name" value="SRK-like_kinase"/>
</dbReference>
<evidence type="ECO:0000256" key="15">
    <source>
        <dbReference type="SAM" id="MobiDB-lite"/>
    </source>
</evidence>
<evidence type="ECO:0000256" key="12">
    <source>
        <dbReference type="ARBA" id="ARBA00048679"/>
    </source>
</evidence>
<dbReference type="GO" id="GO:0005886">
    <property type="term" value="C:plasma membrane"/>
    <property type="evidence" value="ECO:0007669"/>
    <property type="project" value="UniProtKB-SubCell"/>
</dbReference>
<feature type="transmembrane region" description="Helical" evidence="16">
    <location>
        <begin position="445"/>
        <end position="467"/>
    </location>
</feature>
<dbReference type="SMART" id="SM00473">
    <property type="entry name" value="PAN_AP"/>
    <property type="match status" value="1"/>
</dbReference>
<organism evidence="21 22">
    <name type="scientific">Hibiscus trionum</name>
    <name type="common">Flower of an hour</name>
    <dbReference type="NCBI Taxonomy" id="183268"/>
    <lineage>
        <taxon>Eukaryota</taxon>
        <taxon>Viridiplantae</taxon>
        <taxon>Streptophyta</taxon>
        <taxon>Embryophyta</taxon>
        <taxon>Tracheophyta</taxon>
        <taxon>Spermatophyta</taxon>
        <taxon>Magnoliopsida</taxon>
        <taxon>eudicotyledons</taxon>
        <taxon>Gunneridae</taxon>
        <taxon>Pentapetalae</taxon>
        <taxon>rosids</taxon>
        <taxon>malvids</taxon>
        <taxon>Malvales</taxon>
        <taxon>Malvaceae</taxon>
        <taxon>Malvoideae</taxon>
        <taxon>Hibiscus</taxon>
    </lineage>
</organism>
<dbReference type="InterPro" id="IPR000719">
    <property type="entry name" value="Prot_kinase_dom"/>
</dbReference>
<evidence type="ECO:0000256" key="2">
    <source>
        <dbReference type="ARBA" id="ARBA00022475"/>
    </source>
</evidence>
<dbReference type="Proteomes" id="UP001165190">
    <property type="component" value="Unassembled WGS sequence"/>
</dbReference>
<dbReference type="PROSITE" id="PS50948">
    <property type="entry name" value="PAN"/>
    <property type="match status" value="1"/>
</dbReference>
<dbReference type="InterPro" id="IPR001245">
    <property type="entry name" value="Ser-Thr/Tyr_kinase_cat_dom"/>
</dbReference>
<evidence type="ECO:0000256" key="9">
    <source>
        <dbReference type="ARBA" id="ARBA00023157"/>
    </source>
</evidence>
<evidence type="ECO:0000256" key="3">
    <source>
        <dbReference type="ARBA" id="ARBA00022527"/>
    </source>
</evidence>
<keyword evidence="3 13" id="KW-0723">Serine/threonine-protein kinase</keyword>
<evidence type="ECO:0000256" key="8">
    <source>
        <dbReference type="ARBA" id="ARBA00022840"/>
    </source>
</evidence>
<dbReference type="InterPro" id="IPR001480">
    <property type="entry name" value="Bulb-type_lectin_dom"/>
</dbReference>
<dbReference type="SMART" id="SM00220">
    <property type="entry name" value="S_TKc"/>
    <property type="match status" value="1"/>
</dbReference>
<keyword evidence="8 13" id="KW-0067">ATP-binding</keyword>
<evidence type="ECO:0000256" key="17">
    <source>
        <dbReference type="SAM" id="SignalP"/>
    </source>
</evidence>
<keyword evidence="2" id="KW-1003">Cell membrane</keyword>
<keyword evidence="16" id="KW-0812">Transmembrane</keyword>
<dbReference type="Gene3D" id="2.90.10.10">
    <property type="entry name" value="Bulb-type lectin domain"/>
    <property type="match status" value="1"/>
</dbReference>
<dbReference type="FunFam" id="1.10.510.10:FF:000060">
    <property type="entry name" value="G-type lectin S-receptor-like serine/threonine-protein kinase"/>
    <property type="match status" value="1"/>
</dbReference>
<keyword evidence="16" id="KW-1133">Transmembrane helix</keyword>
<dbReference type="PROSITE" id="PS50011">
    <property type="entry name" value="PROTEIN_KINASE_DOM"/>
    <property type="match status" value="1"/>
</dbReference>
<dbReference type="SUPFAM" id="SSF56112">
    <property type="entry name" value="Protein kinase-like (PK-like)"/>
    <property type="match status" value="1"/>
</dbReference>
<dbReference type="SMART" id="SM00108">
    <property type="entry name" value="B_lectin"/>
    <property type="match status" value="1"/>
</dbReference>
<dbReference type="InterPro" id="IPR036426">
    <property type="entry name" value="Bulb-type_lectin_dom_sf"/>
</dbReference>
<evidence type="ECO:0000256" key="1">
    <source>
        <dbReference type="ARBA" id="ARBA00004251"/>
    </source>
</evidence>
<evidence type="ECO:0000256" key="11">
    <source>
        <dbReference type="ARBA" id="ARBA00047899"/>
    </source>
</evidence>
<feature type="domain" description="Bulb-type lectin" evidence="19">
    <location>
        <begin position="29"/>
        <end position="152"/>
    </location>
</feature>
<dbReference type="Pfam" id="PF08276">
    <property type="entry name" value="PAN_2"/>
    <property type="match status" value="1"/>
</dbReference>
<evidence type="ECO:0000259" key="20">
    <source>
        <dbReference type="PROSITE" id="PS50948"/>
    </source>
</evidence>
<dbReference type="InterPro" id="IPR011009">
    <property type="entry name" value="Kinase-like_dom_sf"/>
</dbReference>
<dbReference type="FunFam" id="2.90.10.10:FF:000005">
    <property type="entry name" value="G-type lectin S-receptor-like serine/threonine-protein kinase"/>
    <property type="match status" value="1"/>
</dbReference>
<keyword evidence="16" id="KW-0472">Membrane</keyword>
<dbReference type="GO" id="GO:0048544">
    <property type="term" value="P:recognition of pollen"/>
    <property type="evidence" value="ECO:0007669"/>
    <property type="project" value="InterPro"/>
</dbReference>
<dbReference type="InterPro" id="IPR017441">
    <property type="entry name" value="Protein_kinase_ATP_BS"/>
</dbReference>
<comment type="catalytic activity">
    <reaction evidence="11 13">
        <text>L-threonyl-[protein] + ATP = O-phospho-L-threonyl-[protein] + ADP + H(+)</text>
        <dbReference type="Rhea" id="RHEA:46608"/>
        <dbReference type="Rhea" id="RHEA-COMP:11060"/>
        <dbReference type="Rhea" id="RHEA-COMP:11605"/>
        <dbReference type="ChEBI" id="CHEBI:15378"/>
        <dbReference type="ChEBI" id="CHEBI:30013"/>
        <dbReference type="ChEBI" id="CHEBI:30616"/>
        <dbReference type="ChEBI" id="CHEBI:61977"/>
        <dbReference type="ChEBI" id="CHEBI:456216"/>
        <dbReference type="EC" id="2.7.11.1"/>
    </reaction>
</comment>
<dbReference type="PROSITE" id="PS00107">
    <property type="entry name" value="PROTEIN_KINASE_ATP"/>
    <property type="match status" value="1"/>
</dbReference>
<dbReference type="EC" id="2.7.11.1" evidence="13"/>
<dbReference type="InterPro" id="IPR000858">
    <property type="entry name" value="S_locus_glycoprot_dom"/>
</dbReference>
<feature type="domain" description="Protein kinase" evidence="18">
    <location>
        <begin position="515"/>
        <end position="830"/>
    </location>
</feature>
<evidence type="ECO:0000313" key="21">
    <source>
        <dbReference type="EMBL" id="GMI91495.1"/>
    </source>
</evidence>
<feature type="chain" id="PRO_5040791393" description="Receptor-like serine/threonine-protein kinase" evidence="17">
    <location>
        <begin position="29"/>
        <end position="830"/>
    </location>
</feature>
<dbReference type="CDD" id="cd00028">
    <property type="entry name" value="B_lectin"/>
    <property type="match status" value="1"/>
</dbReference>
<dbReference type="PANTHER" id="PTHR27002">
    <property type="entry name" value="RECEPTOR-LIKE SERINE/THREONINE-PROTEIN KINASE SD1-8"/>
    <property type="match status" value="1"/>
</dbReference>
<dbReference type="PIRSF" id="PIRSF000641">
    <property type="entry name" value="SRK"/>
    <property type="match status" value="1"/>
</dbReference>
<evidence type="ECO:0000256" key="4">
    <source>
        <dbReference type="ARBA" id="ARBA00022679"/>
    </source>
</evidence>
<gene>
    <name evidence="21" type="ORF">HRI_002818900</name>
</gene>
<evidence type="ECO:0000256" key="13">
    <source>
        <dbReference type="PIRNR" id="PIRNR000641"/>
    </source>
</evidence>
<comment type="subcellular location">
    <subcellularLocation>
        <location evidence="1">Cell membrane</location>
        <topology evidence="1">Single-pass type I membrane protein</topology>
    </subcellularLocation>
</comment>
<sequence length="830" mass="92152">MTSHATMDPAKWLVRAMLLYRLFHLSFSSDAITPQHSLQDGDVMISRGNTFALGFFSPGNSGYRYVGVWFSQLPQKTVVWVANRENPINDTSGTLSISTQGNLILSHKNQTILVWSTNSSVSHSENPTARLLDSGNLVLAQNDIPYWQSFDYPTNTLLLSMKFGLNLTTGLNRFLTSWKSPDDPGIGNITYMIDPTGFPQLFLYKGSVKFWRGGSWTGGRRWVGVPEMARNQNFNISFSYSDEEISEMLEGKNPSVISILVANETGLIQRFIWSDQEQRWIPFWSAPKEDCDYYGHCGSNTNCDQTQVNKLDCSCLPGFGPKSPESWSLRDWSGGCARKPNASICEDGEGFVKVEGVKIPDTAVANADMSLGLKQCRHKCLKNCSCTAYANAFAERNGGSGCLTWYGDLMDIKTYRDAGQDLYVRLDAVDLANYRKNGKVSKKQMVAILVVSVAVMLPMVTFAYWLARRIRRGRTRGSSHSFTTSSMRFEASLNGTSAELPSFNLGTMAASTNNFSSDNRLGQGGFGTVYKGALNGKEIAVKRLSKSSGQGIEEFKNEVILIAKLQHRNLVKILGCCVEQEEKMLVYEYMPNKSLDCFIFDKSKRSLLDWGKRFEIVSGIARGIVYLHHDSRLRIIHRDLKASNILLDAEMNPKISDFGMARIFGGDQVEANTLRVVGTYGYMSPEYAMHGQFSIKSDVYSFGVLLLEIITGRRNSVYYPDSPTSNLIGHVWELWRNEKAMEIIDSSLGGDYPSAEVLRCLQIGLLCVQESATDRPKMSAVVAMLGNDASLPSPKKPAFIINKTSQGDKTGSSEGTGSINTVTLTMPHAR</sequence>
<reference evidence="21" key="1">
    <citation type="submission" date="2023-05" db="EMBL/GenBank/DDBJ databases">
        <title>Genome and transcriptome analyses reveal genes involved in the formation of fine ridges on petal epidermal cells in Hibiscus trionum.</title>
        <authorList>
            <person name="Koshimizu S."/>
            <person name="Masuda S."/>
            <person name="Ishii T."/>
            <person name="Shirasu K."/>
            <person name="Hoshino A."/>
            <person name="Arita M."/>
        </authorList>
    </citation>
    <scope>NUCLEOTIDE SEQUENCE</scope>
    <source>
        <strain evidence="21">Hamamatsu line</strain>
    </source>
</reference>
<dbReference type="PROSITE" id="PS50927">
    <property type="entry name" value="BULB_LECTIN"/>
    <property type="match status" value="1"/>
</dbReference>
<dbReference type="InterPro" id="IPR003609">
    <property type="entry name" value="Pan_app"/>
</dbReference>
<keyword evidence="6 13" id="KW-0547">Nucleotide-binding</keyword>
<comment type="catalytic activity">
    <reaction evidence="12 13">
        <text>L-seryl-[protein] + ATP = O-phospho-L-seryl-[protein] + ADP + H(+)</text>
        <dbReference type="Rhea" id="RHEA:17989"/>
        <dbReference type="Rhea" id="RHEA-COMP:9863"/>
        <dbReference type="Rhea" id="RHEA-COMP:11604"/>
        <dbReference type="ChEBI" id="CHEBI:15378"/>
        <dbReference type="ChEBI" id="CHEBI:29999"/>
        <dbReference type="ChEBI" id="CHEBI:30616"/>
        <dbReference type="ChEBI" id="CHEBI:83421"/>
        <dbReference type="ChEBI" id="CHEBI:456216"/>
        <dbReference type="EC" id="2.7.11.1"/>
    </reaction>
</comment>
<feature type="compositionally biased region" description="Polar residues" evidence="15">
    <location>
        <begin position="805"/>
        <end position="824"/>
    </location>
</feature>
<proteinExistence type="inferred from homology"/>
<evidence type="ECO:0000256" key="6">
    <source>
        <dbReference type="ARBA" id="ARBA00022741"/>
    </source>
</evidence>
<accession>A0A9W7IBW6</accession>
<evidence type="ECO:0000259" key="19">
    <source>
        <dbReference type="PROSITE" id="PS50927"/>
    </source>
</evidence>
<dbReference type="GO" id="GO:0005524">
    <property type="term" value="F:ATP binding"/>
    <property type="evidence" value="ECO:0007669"/>
    <property type="project" value="UniProtKB-UniRule"/>
</dbReference>
<evidence type="ECO:0000256" key="10">
    <source>
        <dbReference type="ARBA" id="ARBA00023180"/>
    </source>
</evidence>
<dbReference type="FunFam" id="3.30.200.20:FF:000195">
    <property type="entry name" value="G-type lectin S-receptor-like serine/threonine-protein kinase"/>
    <property type="match status" value="1"/>
</dbReference>
<feature type="region of interest" description="Disordered" evidence="15">
    <location>
        <begin position="805"/>
        <end position="830"/>
    </location>
</feature>
<keyword evidence="22" id="KW-1185">Reference proteome</keyword>
<dbReference type="PROSITE" id="PS00108">
    <property type="entry name" value="PROTEIN_KINASE_ST"/>
    <property type="match status" value="1"/>
</dbReference>
<dbReference type="Pfam" id="PF07714">
    <property type="entry name" value="PK_Tyr_Ser-Thr"/>
    <property type="match status" value="1"/>
</dbReference>
<name>A0A9W7IBW6_HIBTR</name>
<feature type="binding site" evidence="14">
    <location>
        <position position="542"/>
    </location>
    <ligand>
        <name>ATP</name>
        <dbReference type="ChEBI" id="CHEBI:30616"/>
    </ligand>
</feature>
<keyword evidence="9" id="KW-1015">Disulfide bond</keyword>
<dbReference type="OrthoDB" id="1933550at2759"/>